<dbReference type="PANTHER" id="PTHR12215">
    <property type="entry name" value="PHOSPHOPANTETHEINE TRANSFERASE"/>
    <property type="match status" value="1"/>
</dbReference>
<accession>A0A8J8M823</accession>
<dbReference type="InterPro" id="IPR050559">
    <property type="entry name" value="P-Pant_transferase_sf"/>
</dbReference>
<keyword evidence="5" id="KW-1185">Reference proteome</keyword>
<proteinExistence type="inferred from homology"/>
<sequence length="225" mass="25958">MKALAIIKDIDVNNTERFNVSLMPKERQERVELFTDKKKIKRFLATEQAASQFTAISFGIPVSNFNGGIGEKPYLKDYPDISVSRSYAGEYIVIAAERSYNIGIDCEAVQEFNNNIVKYFFTHRESEYIESSKDRNTAFTLLWTRKESFIKCIGRGIDYPINTIDVTPRENIDNIHSDRPIFSENDKVNDYYINSYIFEKLVISVCSDNNDAFPILDHIYKGAVR</sequence>
<dbReference type="GO" id="GO:0008897">
    <property type="term" value="F:holo-[acyl-carrier-protein] synthase activity"/>
    <property type="evidence" value="ECO:0007669"/>
    <property type="project" value="InterPro"/>
</dbReference>
<dbReference type="SUPFAM" id="SSF56214">
    <property type="entry name" value="4'-phosphopantetheinyl transferase"/>
    <property type="match status" value="2"/>
</dbReference>
<evidence type="ECO:0000256" key="1">
    <source>
        <dbReference type="ARBA" id="ARBA00010990"/>
    </source>
</evidence>
<dbReference type="GO" id="GO:0005829">
    <property type="term" value="C:cytosol"/>
    <property type="evidence" value="ECO:0007669"/>
    <property type="project" value="TreeGrafter"/>
</dbReference>
<evidence type="ECO:0000259" key="3">
    <source>
        <dbReference type="Pfam" id="PF01648"/>
    </source>
</evidence>
<dbReference type="KEGG" id="vgu:HYG85_03800"/>
<keyword evidence="2 4" id="KW-0808">Transferase</keyword>
<protein>
    <submittedName>
        <fullName evidence="4">4'-phosphopantetheinyl transferase superfamily protein</fullName>
    </submittedName>
</protein>
<dbReference type="PANTHER" id="PTHR12215:SF10">
    <property type="entry name" value="L-AMINOADIPATE-SEMIALDEHYDE DEHYDROGENASE-PHOSPHOPANTETHEINYL TRANSFERASE"/>
    <property type="match status" value="1"/>
</dbReference>
<dbReference type="AlphaFoldDB" id="A0A8J8M823"/>
<dbReference type="Proteomes" id="UP000677305">
    <property type="component" value="Chromosome"/>
</dbReference>
<evidence type="ECO:0000256" key="2">
    <source>
        <dbReference type="ARBA" id="ARBA00022679"/>
    </source>
</evidence>
<dbReference type="GO" id="GO:0000287">
    <property type="term" value="F:magnesium ion binding"/>
    <property type="evidence" value="ECO:0007669"/>
    <property type="project" value="InterPro"/>
</dbReference>
<dbReference type="EMBL" id="CP058561">
    <property type="protein sequence ID" value="QUH28084.1"/>
    <property type="molecule type" value="Genomic_DNA"/>
</dbReference>
<feature type="domain" description="4'-phosphopantetheinyl transferase" evidence="3">
    <location>
        <begin position="102"/>
        <end position="177"/>
    </location>
</feature>
<reference evidence="4 5" key="1">
    <citation type="submission" date="2020-07" db="EMBL/GenBank/DDBJ databases">
        <title>Vallitalea guaymasensis genome.</title>
        <authorList>
            <person name="Postec A."/>
        </authorList>
    </citation>
    <scope>NUCLEOTIDE SEQUENCE [LARGE SCALE GENOMIC DNA]</scope>
    <source>
        <strain evidence="4 5">Ra1766G1</strain>
    </source>
</reference>
<gene>
    <name evidence="4" type="ORF">HYG85_03800</name>
</gene>
<dbReference type="RefSeq" id="WP_212692353.1">
    <property type="nucleotide sequence ID" value="NZ_CP058561.1"/>
</dbReference>
<evidence type="ECO:0000313" key="4">
    <source>
        <dbReference type="EMBL" id="QUH28084.1"/>
    </source>
</evidence>
<dbReference type="GO" id="GO:0019878">
    <property type="term" value="P:lysine biosynthetic process via aminoadipic acid"/>
    <property type="evidence" value="ECO:0007669"/>
    <property type="project" value="TreeGrafter"/>
</dbReference>
<dbReference type="InterPro" id="IPR037143">
    <property type="entry name" value="4-PPantetheinyl_Trfase_dom_sf"/>
</dbReference>
<dbReference type="Pfam" id="PF01648">
    <property type="entry name" value="ACPS"/>
    <property type="match status" value="1"/>
</dbReference>
<comment type="similarity">
    <text evidence="1">Belongs to the P-Pant transferase superfamily. Gsp/Sfp/HetI/AcpT family.</text>
</comment>
<dbReference type="Gene3D" id="3.90.470.20">
    <property type="entry name" value="4'-phosphopantetheinyl transferase domain"/>
    <property type="match status" value="2"/>
</dbReference>
<evidence type="ECO:0000313" key="5">
    <source>
        <dbReference type="Proteomes" id="UP000677305"/>
    </source>
</evidence>
<organism evidence="4 5">
    <name type="scientific">Vallitalea guaymasensis</name>
    <dbReference type="NCBI Taxonomy" id="1185412"/>
    <lineage>
        <taxon>Bacteria</taxon>
        <taxon>Bacillati</taxon>
        <taxon>Bacillota</taxon>
        <taxon>Clostridia</taxon>
        <taxon>Lachnospirales</taxon>
        <taxon>Vallitaleaceae</taxon>
        <taxon>Vallitalea</taxon>
    </lineage>
</organism>
<dbReference type="InterPro" id="IPR008278">
    <property type="entry name" value="4-PPantetheinyl_Trfase_dom"/>
</dbReference>
<name>A0A8J8M823_9FIRM</name>